<organism evidence="1 2">
    <name type="scientific">Eumeta variegata</name>
    <name type="common">Bagworm moth</name>
    <name type="synonym">Eumeta japonica</name>
    <dbReference type="NCBI Taxonomy" id="151549"/>
    <lineage>
        <taxon>Eukaryota</taxon>
        <taxon>Metazoa</taxon>
        <taxon>Ecdysozoa</taxon>
        <taxon>Arthropoda</taxon>
        <taxon>Hexapoda</taxon>
        <taxon>Insecta</taxon>
        <taxon>Pterygota</taxon>
        <taxon>Neoptera</taxon>
        <taxon>Endopterygota</taxon>
        <taxon>Lepidoptera</taxon>
        <taxon>Glossata</taxon>
        <taxon>Ditrysia</taxon>
        <taxon>Tineoidea</taxon>
        <taxon>Psychidae</taxon>
        <taxon>Oiketicinae</taxon>
        <taxon>Eumeta</taxon>
    </lineage>
</organism>
<evidence type="ECO:0000313" key="2">
    <source>
        <dbReference type="Proteomes" id="UP000299102"/>
    </source>
</evidence>
<dbReference type="EMBL" id="BGZK01001595">
    <property type="protein sequence ID" value="GBP82949.1"/>
    <property type="molecule type" value="Genomic_DNA"/>
</dbReference>
<sequence>MVAIISRSLSNFLFFAPVQKSDSRIKYKLKHADWNGYRDQLDHRFAKLSKLSASDPTSCTDDLSQIMLSVADDMFPLKKHSTVGIPSPPWWDQECKRAVEERRGAEIPYC</sequence>
<name>A0A4C1Z7S5_EUMVA</name>
<reference evidence="1 2" key="1">
    <citation type="journal article" date="2019" name="Commun. Biol.">
        <title>The bagworm genome reveals a unique fibroin gene that provides high tensile strength.</title>
        <authorList>
            <person name="Kono N."/>
            <person name="Nakamura H."/>
            <person name="Ohtoshi R."/>
            <person name="Tomita M."/>
            <person name="Numata K."/>
            <person name="Arakawa K."/>
        </authorList>
    </citation>
    <scope>NUCLEOTIDE SEQUENCE [LARGE SCALE GENOMIC DNA]</scope>
</reference>
<protein>
    <submittedName>
        <fullName evidence="1">Uncharacterized protein</fullName>
    </submittedName>
</protein>
<evidence type="ECO:0000313" key="1">
    <source>
        <dbReference type="EMBL" id="GBP82949.1"/>
    </source>
</evidence>
<comment type="caution">
    <text evidence="1">The sequence shown here is derived from an EMBL/GenBank/DDBJ whole genome shotgun (WGS) entry which is preliminary data.</text>
</comment>
<dbReference type="Proteomes" id="UP000299102">
    <property type="component" value="Unassembled WGS sequence"/>
</dbReference>
<dbReference type="AlphaFoldDB" id="A0A4C1Z7S5"/>
<proteinExistence type="predicted"/>
<accession>A0A4C1Z7S5</accession>
<dbReference type="OrthoDB" id="8058536at2759"/>
<keyword evidence="2" id="KW-1185">Reference proteome</keyword>
<gene>
    <name evidence="1" type="ORF">EVAR_99740_1</name>
</gene>